<sequence length="68" mass="7848">MKCRLKEILDDRMIKQGALAKRVQITPQQLSQIVHGKSEPSLRNAIKIAKTLNLHVEDIWIEEESNIK</sequence>
<dbReference type="SUPFAM" id="SSF47413">
    <property type="entry name" value="lambda repressor-like DNA-binding domains"/>
    <property type="match status" value="1"/>
</dbReference>
<dbReference type="InterPro" id="IPR010982">
    <property type="entry name" value="Lambda_DNA-bd_dom_sf"/>
</dbReference>
<gene>
    <name evidence="2" type="ORF">BLX06_13470</name>
</gene>
<dbReference type="InterPro" id="IPR001387">
    <property type="entry name" value="Cro/C1-type_HTH"/>
</dbReference>
<evidence type="ECO:0000313" key="3">
    <source>
        <dbReference type="Proteomes" id="UP000190641"/>
    </source>
</evidence>
<dbReference type="GO" id="GO:0003677">
    <property type="term" value="F:DNA binding"/>
    <property type="evidence" value="ECO:0007669"/>
    <property type="project" value="InterPro"/>
</dbReference>
<dbReference type="Pfam" id="PF01381">
    <property type="entry name" value="HTH_3"/>
    <property type="match status" value="1"/>
</dbReference>
<accession>A0A9X6BBN6</accession>
<dbReference type="SMART" id="SM00530">
    <property type="entry name" value="HTH_XRE"/>
    <property type="match status" value="1"/>
</dbReference>
<protein>
    <submittedName>
        <fullName evidence="2">Transcriptional regulator</fullName>
    </submittedName>
</protein>
<dbReference type="RefSeq" id="WP_021728012.1">
    <property type="nucleotide sequence ID" value="NZ_CAJNDP010000001.1"/>
</dbReference>
<reference evidence="2 3" key="1">
    <citation type="submission" date="2017-01" db="EMBL/GenBank/DDBJ databases">
        <title>Bacillus cereus isolates.</title>
        <authorList>
            <person name="Beno S.M."/>
        </authorList>
    </citation>
    <scope>NUCLEOTIDE SEQUENCE [LARGE SCALE GENOMIC DNA]</scope>
    <source>
        <strain evidence="2 3">FSL K6-1030</strain>
    </source>
</reference>
<dbReference type="AlphaFoldDB" id="A0A9X6BBN6"/>
<evidence type="ECO:0000259" key="1">
    <source>
        <dbReference type="PROSITE" id="PS50943"/>
    </source>
</evidence>
<dbReference type="Proteomes" id="UP000190641">
    <property type="component" value="Unassembled WGS sequence"/>
</dbReference>
<dbReference type="EMBL" id="MUAU01000036">
    <property type="protein sequence ID" value="OOR74515.1"/>
    <property type="molecule type" value="Genomic_DNA"/>
</dbReference>
<dbReference type="PROSITE" id="PS50943">
    <property type="entry name" value="HTH_CROC1"/>
    <property type="match status" value="1"/>
</dbReference>
<proteinExistence type="predicted"/>
<feature type="domain" description="HTH cro/C1-type" evidence="1">
    <location>
        <begin position="5"/>
        <end position="59"/>
    </location>
</feature>
<dbReference type="Gene3D" id="1.10.260.40">
    <property type="entry name" value="lambda repressor-like DNA-binding domains"/>
    <property type="match status" value="1"/>
</dbReference>
<name>A0A9X6BBN6_BACCE</name>
<evidence type="ECO:0000313" key="2">
    <source>
        <dbReference type="EMBL" id="OOR74515.1"/>
    </source>
</evidence>
<organism evidence="2 3">
    <name type="scientific">Bacillus cereus</name>
    <dbReference type="NCBI Taxonomy" id="1396"/>
    <lineage>
        <taxon>Bacteria</taxon>
        <taxon>Bacillati</taxon>
        <taxon>Bacillota</taxon>
        <taxon>Bacilli</taxon>
        <taxon>Bacillales</taxon>
        <taxon>Bacillaceae</taxon>
        <taxon>Bacillus</taxon>
        <taxon>Bacillus cereus group</taxon>
    </lineage>
</organism>
<dbReference type="CDD" id="cd00093">
    <property type="entry name" value="HTH_XRE"/>
    <property type="match status" value="1"/>
</dbReference>
<comment type="caution">
    <text evidence="2">The sequence shown here is derived from an EMBL/GenBank/DDBJ whole genome shotgun (WGS) entry which is preliminary data.</text>
</comment>